<evidence type="ECO:0000313" key="1">
    <source>
        <dbReference type="EMBL" id="CAK5022697.1"/>
    </source>
</evidence>
<comment type="caution">
    <text evidence="1">The sequence shown here is derived from an EMBL/GenBank/DDBJ whole genome shotgun (WGS) entry which is preliminary data.</text>
</comment>
<dbReference type="EMBL" id="CAVMJV010000004">
    <property type="protein sequence ID" value="CAK5022697.1"/>
    <property type="molecule type" value="Genomic_DNA"/>
</dbReference>
<organism evidence="1 2">
    <name type="scientific">Meloidogyne enterolobii</name>
    <name type="common">Root-knot nematode worm</name>
    <name type="synonym">Meloidogyne mayaguensis</name>
    <dbReference type="NCBI Taxonomy" id="390850"/>
    <lineage>
        <taxon>Eukaryota</taxon>
        <taxon>Metazoa</taxon>
        <taxon>Ecdysozoa</taxon>
        <taxon>Nematoda</taxon>
        <taxon>Chromadorea</taxon>
        <taxon>Rhabditida</taxon>
        <taxon>Tylenchina</taxon>
        <taxon>Tylenchomorpha</taxon>
        <taxon>Tylenchoidea</taxon>
        <taxon>Meloidogynidae</taxon>
        <taxon>Meloidogyninae</taxon>
        <taxon>Meloidogyne</taxon>
    </lineage>
</organism>
<reference evidence="1" key="1">
    <citation type="submission" date="2023-11" db="EMBL/GenBank/DDBJ databases">
        <authorList>
            <person name="Poullet M."/>
        </authorList>
    </citation>
    <scope>NUCLEOTIDE SEQUENCE</scope>
    <source>
        <strain evidence="1">E1834</strain>
    </source>
</reference>
<proteinExistence type="predicted"/>
<evidence type="ECO:0000313" key="2">
    <source>
        <dbReference type="Proteomes" id="UP001497535"/>
    </source>
</evidence>
<keyword evidence="2" id="KW-1185">Reference proteome</keyword>
<gene>
    <name evidence="1" type="ORF">MENTE1834_LOCUS4980</name>
</gene>
<sequence>MFFCSFMFFVLQLIFCTAWDVEDGEVFNNSLATNTTGMPELNNTYQMGILGNDGIVGGENMMGTFNLDNISTTGKPANSTSDDVCPFVGCVVFFTVVGFIVVILAFAVLSAAICLYAKRKAPSVLPQNVNN</sequence>
<accession>A0ACB0XY29</accession>
<name>A0ACB0XY29_MELEN</name>
<dbReference type="Proteomes" id="UP001497535">
    <property type="component" value="Unassembled WGS sequence"/>
</dbReference>
<protein>
    <submittedName>
        <fullName evidence="1">Uncharacterized protein</fullName>
    </submittedName>
</protein>